<reference evidence="1 2" key="1">
    <citation type="submission" date="2018-12" db="EMBL/GenBank/DDBJ databases">
        <title>Flammeovirga pectinis sp. nov., isolated from the gut of the Korean scallop, Patinopecten yessoensis.</title>
        <authorList>
            <person name="Bae J.-W."/>
            <person name="Jeong Y.-S."/>
            <person name="Kang W."/>
        </authorList>
    </citation>
    <scope>NUCLEOTIDE SEQUENCE [LARGE SCALE GENOMIC DNA]</scope>
    <source>
        <strain evidence="1 2">L12M1</strain>
    </source>
</reference>
<evidence type="ECO:0000313" key="1">
    <source>
        <dbReference type="EMBL" id="AZQ63512.1"/>
    </source>
</evidence>
<dbReference type="SUPFAM" id="SSF53756">
    <property type="entry name" value="UDP-Glycosyltransferase/glycogen phosphorylase"/>
    <property type="match status" value="1"/>
</dbReference>
<dbReference type="KEGG" id="fll:EI427_15160"/>
<dbReference type="OrthoDB" id="1115640at2"/>
<dbReference type="Proteomes" id="UP000267268">
    <property type="component" value="Chromosome 1"/>
</dbReference>
<evidence type="ECO:0000313" key="2">
    <source>
        <dbReference type="Proteomes" id="UP000267268"/>
    </source>
</evidence>
<name>A0A3Q9FMG1_9BACT</name>
<dbReference type="AlphaFoldDB" id="A0A3Q9FMG1"/>
<dbReference type="RefSeq" id="WP_126616184.1">
    <property type="nucleotide sequence ID" value="NZ_CP034562.1"/>
</dbReference>
<evidence type="ECO:0008006" key="3">
    <source>
        <dbReference type="Google" id="ProtNLM"/>
    </source>
</evidence>
<protein>
    <recommendedName>
        <fullName evidence="3">Glycosyltransferase family 1 protein</fullName>
    </recommendedName>
</protein>
<proteinExistence type="predicted"/>
<sequence>MNYRKTALIELGGSHSECIYSQLLFLKNKKFKTSLILDQKVDTLIDYEEMYEAKKVYNTNISPILLAFKVWKYIITNNFSLVIFNTAQGSITKYICILPFPSKISFIGTLHNLRKTQGSIGHNIIARKCNKLFTLSDFLIDNISTNKSSYRAYYPVFFPKYTIDTSVIKKTGEIWITVPGGIFFERKPYMDFISKLKIENSNLRFLFLGIGNKKQLNQLKSIIEEQSLSKYFIFWDQFISNSTFHTYINLSDYILPLVDTEFNNEMYKTRITGAFNLAYAYKKTMILHSSFKTYMEFNNNTIFYNYTSINSILANLANSSNYINNDFLSLEYQSKRYTEFIPIK</sequence>
<dbReference type="Gene3D" id="3.40.50.2000">
    <property type="entry name" value="Glycogen Phosphorylase B"/>
    <property type="match status" value="2"/>
</dbReference>
<keyword evidence="2" id="KW-1185">Reference proteome</keyword>
<gene>
    <name evidence="1" type="ORF">EI427_15160</name>
</gene>
<dbReference type="EMBL" id="CP034562">
    <property type="protein sequence ID" value="AZQ63512.1"/>
    <property type="molecule type" value="Genomic_DNA"/>
</dbReference>
<organism evidence="1 2">
    <name type="scientific">Flammeovirga pectinis</name>
    <dbReference type="NCBI Taxonomy" id="2494373"/>
    <lineage>
        <taxon>Bacteria</taxon>
        <taxon>Pseudomonadati</taxon>
        <taxon>Bacteroidota</taxon>
        <taxon>Cytophagia</taxon>
        <taxon>Cytophagales</taxon>
        <taxon>Flammeovirgaceae</taxon>
        <taxon>Flammeovirga</taxon>
    </lineage>
</organism>
<accession>A0A3Q9FMG1</accession>